<evidence type="ECO:0000313" key="2">
    <source>
        <dbReference type="Proteomes" id="UP000094197"/>
    </source>
</evidence>
<dbReference type="Proteomes" id="UP000094197">
    <property type="component" value="Chromosome 1"/>
</dbReference>
<name>A0A1D7V0F8_9LEPT</name>
<dbReference type="RefSeq" id="WP_069608524.1">
    <property type="nucleotide sequence ID" value="NZ_CP015217.1"/>
</dbReference>
<keyword evidence="2" id="KW-1185">Reference proteome</keyword>
<evidence type="ECO:0000313" key="1">
    <source>
        <dbReference type="EMBL" id="AOP35321.1"/>
    </source>
</evidence>
<proteinExistence type="predicted"/>
<dbReference type="Pfam" id="PF07600">
    <property type="entry name" value="DUF1564"/>
    <property type="match status" value="1"/>
</dbReference>
<dbReference type="AlphaFoldDB" id="A0A1D7V0F8"/>
<evidence type="ECO:0008006" key="3">
    <source>
        <dbReference type="Google" id="ProtNLM"/>
    </source>
</evidence>
<dbReference type="EMBL" id="CP015217">
    <property type="protein sequence ID" value="AOP35321.1"/>
    <property type="molecule type" value="Genomic_DNA"/>
</dbReference>
<accession>A0A1D7V0F8</accession>
<gene>
    <name evidence="1" type="ORF">A0128_16605</name>
</gene>
<reference evidence="1 2" key="1">
    <citation type="submission" date="2016-04" db="EMBL/GenBank/DDBJ databases">
        <title>Complete genome seqeunce of Leptospira alstonii serovar Room22.</title>
        <authorList>
            <person name="Nally J.E."/>
            <person name="Bayles D.O."/>
            <person name="Hurley D."/>
            <person name="Fanning S."/>
            <person name="McMahon B.J."/>
            <person name="Arent Z."/>
        </authorList>
    </citation>
    <scope>NUCLEOTIDE SEQUENCE [LARGE SCALE GENOMIC DNA]</scope>
    <source>
        <strain evidence="1 2">GWTS #1</strain>
    </source>
</reference>
<protein>
    <recommendedName>
        <fullName evidence="3">CopG family transcriptional regulator</fullName>
    </recommendedName>
</protein>
<dbReference type="OrthoDB" id="331762at2"/>
<organism evidence="1 2">
    <name type="scientific">Leptospira tipperaryensis</name>
    <dbReference type="NCBI Taxonomy" id="2564040"/>
    <lineage>
        <taxon>Bacteria</taxon>
        <taxon>Pseudomonadati</taxon>
        <taxon>Spirochaetota</taxon>
        <taxon>Spirochaetia</taxon>
        <taxon>Leptospirales</taxon>
        <taxon>Leptospiraceae</taxon>
        <taxon>Leptospira</taxon>
    </lineage>
</organism>
<dbReference type="InterPro" id="IPR011458">
    <property type="entry name" value="DUF1564"/>
</dbReference>
<dbReference type="KEGG" id="laj:A0128_16605"/>
<sequence length="167" mass="19921">MGNSKIKNGVLSSHFDKSKITCSFLVPNLLYKRLTRENQKRIGKNLEYLLKKYKNRILKSKRIHRKTATSLYQDRGNVLIKFNVRIYPLYWEELTILSRSHGISNCYLYHLLLNWELSEEQGSFIIRNRSQSRNNQKLILVWMIDFKEEFSQRMAQILNEIPPEAID</sequence>